<comment type="caution">
    <text evidence="13">The sequence shown here is derived from an EMBL/GenBank/DDBJ whole genome shotgun (WGS) entry which is preliminary data.</text>
</comment>
<evidence type="ECO:0000256" key="4">
    <source>
        <dbReference type="ARBA" id="ARBA00022553"/>
    </source>
</evidence>
<evidence type="ECO:0000313" key="13">
    <source>
        <dbReference type="EMBL" id="GME68266.1"/>
    </source>
</evidence>
<dbReference type="CDD" id="cd18140">
    <property type="entry name" value="HLD_clamp_RFC"/>
    <property type="match status" value="1"/>
</dbReference>
<evidence type="ECO:0000256" key="10">
    <source>
        <dbReference type="PIRNR" id="PIRNR036578"/>
    </source>
</evidence>
<gene>
    <name evidence="13" type="ORF">Cboi02_000152600</name>
</gene>
<name>A0A9W6WEM9_CANBO</name>
<feature type="compositionally biased region" description="Basic and acidic residues" evidence="11">
    <location>
        <begin position="37"/>
        <end position="57"/>
    </location>
</feature>
<proteinExistence type="inferred from homology"/>
<evidence type="ECO:0000256" key="7">
    <source>
        <dbReference type="ARBA" id="ARBA00022840"/>
    </source>
</evidence>
<keyword evidence="4" id="KW-0597">Phosphoprotein</keyword>
<dbReference type="InterPro" id="IPR027417">
    <property type="entry name" value="P-loop_NTPase"/>
</dbReference>
<dbReference type="GO" id="GO:0006271">
    <property type="term" value="P:DNA strand elongation involved in DNA replication"/>
    <property type="evidence" value="ECO:0007669"/>
    <property type="project" value="UniProtKB-ARBA"/>
</dbReference>
<dbReference type="GO" id="GO:0005524">
    <property type="term" value="F:ATP binding"/>
    <property type="evidence" value="ECO:0007669"/>
    <property type="project" value="UniProtKB-UniRule"/>
</dbReference>
<comment type="similarity">
    <text evidence="2 10">Belongs to the activator 1 large subunit family.</text>
</comment>
<reference evidence="13" key="1">
    <citation type="submission" date="2023-04" db="EMBL/GenBank/DDBJ databases">
        <title>Candida boidinii NBRC 10035.</title>
        <authorList>
            <person name="Ichikawa N."/>
            <person name="Sato H."/>
            <person name="Tonouchi N."/>
        </authorList>
    </citation>
    <scope>NUCLEOTIDE SEQUENCE</scope>
    <source>
        <strain evidence="13">NBRC 10035</strain>
    </source>
</reference>
<dbReference type="FunFam" id="1.10.8.60:FF:000021">
    <property type="entry name" value="Replication factor C subunit 1"/>
    <property type="match status" value="1"/>
</dbReference>
<dbReference type="CDD" id="cd00009">
    <property type="entry name" value="AAA"/>
    <property type="match status" value="1"/>
</dbReference>
<dbReference type="GO" id="GO:0005663">
    <property type="term" value="C:DNA replication factor C complex"/>
    <property type="evidence" value="ECO:0007669"/>
    <property type="project" value="InterPro"/>
</dbReference>
<feature type="domain" description="BRCT" evidence="12">
    <location>
        <begin position="248"/>
        <end position="326"/>
    </location>
</feature>
<dbReference type="PANTHER" id="PTHR23389:SF6">
    <property type="entry name" value="REPLICATION FACTOR C SUBUNIT 1"/>
    <property type="match status" value="1"/>
</dbReference>
<evidence type="ECO:0000259" key="12">
    <source>
        <dbReference type="PROSITE" id="PS50172"/>
    </source>
</evidence>
<dbReference type="EMBL" id="BSXN01000367">
    <property type="protein sequence ID" value="GME68266.1"/>
    <property type="molecule type" value="Genomic_DNA"/>
</dbReference>
<keyword evidence="9 10" id="KW-0539">Nucleus</keyword>
<dbReference type="InterPro" id="IPR013725">
    <property type="entry name" value="DNA_replication_fac_RFC1_C"/>
</dbReference>
<dbReference type="FunFam" id="3.40.50.300:FF:000395">
    <property type="entry name" value="Replication factor C subunit 1"/>
    <property type="match status" value="1"/>
</dbReference>
<dbReference type="Gene3D" id="3.40.50.10190">
    <property type="entry name" value="BRCT domain"/>
    <property type="match status" value="1"/>
</dbReference>
<dbReference type="InterPro" id="IPR012178">
    <property type="entry name" value="RFC1"/>
</dbReference>
<evidence type="ECO:0000256" key="5">
    <source>
        <dbReference type="ARBA" id="ARBA00022705"/>
    </source>
</evidence>
<accession>A0A9W6WEM9</accession>
<feature type="compositionally biased region" description="Basic and acidic residues" evidence="11">
    <location>
        <begin position="929"/>
        <end position="941"/>
    </location>
</feature>
<dbReference type="GO" id="GO:0016887">
    <property type="term" value="F:ATP hydrolysis activity"/>
    <property type="evidence" value="ECO:0007669"/>
    <property type="project" value="InterPro"/>
</dbReference>
<dbReference type="AlphaFoldDB" id="A0A9W6WEM9"/>
<organism evidence="13 14">
    <name type="scientific">Candida boidinii</name>
    <name type="common">Yeast</name>
    <dbReference type="NCBI Taxonomy" id="5477"/>
    <lineage>
        <taxon>Eukaryota</taxon>
        <taxon>Fungi</taxon>
        <taxon>Dikarya</taxon>
        <taxon>Ascomycota</taxon>
        <taxon>Saccharomycotina</taxon>
        <taxon>Pichiomycetes</taxon>
        <taxon>Pichiales</taxon>
        <taxon>Pichiaceae</taxon>
        <taxon>Ogataea</taxon>
        <taxon>Ogataea/Candida clade</taxon>
    </lineage>
</organism>
<keyword evidence="8" id="KW-0238">DNA-binding</keyword>
<feature type="region of interest" description="Disordered" evidence="11">
    <location>
        <begin position="894"/>
        <end position="964"/>
    </location>
</feature>
<evidence type="ECO:0000256" key="6">
    <source>
        <dbReference type="ARBA" id="ARBA00022741"/>
    </source>
</evidence>
<evidence type="ECO:0000256" key="3">
    <source>
        <dbReference type="ARBA" id="ARBA00020401"/>
    </source>
</evidence>
<dbReference type="GO" id="GO:0003689">
    <property type="term" value="F:DNA clamp loader activity"/>
    <property type="evidence" value="ECO:0007669"/>
    <property type="project" value="UniProtKB-UniRule"/>
</dbReference>
<feature type="compositionally biased region" description="Acidic residues" evidence="11">
    <location>
        <begin position="908"/>
        <end position="928"/>
    </location>
</feature>
<evidence type="ECO:0000256" key="9">
    <source>
        <dbReference type="ARBA" id="ARBA00023242"/>
    </source>
</evidence>
<comment type="subcellular location">
    <subcellularLocation>
        <location evidence="1 10">Nucleus</location>
    </subcellularLocation>
</comment>
<dbReference type="SUPFAM" id="SSF52540">
    <property type="entry name" value="P-loop containing nucleoside triphosphate hydrolases"/>
    <property type="match status" value="1"/>
</dbReference>
<keyword evidence="6 10" id="KW-0547">Nucleotide-binding</keyword>
<dbReference type="FunFam" id="1.20.272.10:FF:000005">
    <property type="entry name" value="Replication factor C subunit 1"/>
    <property type="match status" value="1"/>
</dbReference>
<dbReference type="FunFam" id="3.40.50.10190:FF:000001">
    <property type="entry name" value="Replication factor C subunit 1"/>
    <property type="match status" value="1"/>
</dbReference>
<dbReference type="SUPFAM" id="SSF48019">
    <property type="entry name" value="post-AAA+ oligomerization domain-like"/>
    <property type="match status" value="1"/>
</dbReference>
<feature type="region of interest" description="Disordered" evidence="11">
    <location>
        <begin position="1"/>
        <end position="177"/>
    </location>
</feature>
<dbReference type="GO" id="GO:0006281">
    <property type="term" value="P:DNA repair"/>
    <property type="evidence" value="ECO:0007669"/>
    <property type="project" value="InterPro"/>
</dbReference>
<dbReference type="PANTHER" id="PTHR23389">
    <property type="entry name" value="CHROMOSOME TRANSMISSION FIDELITY FACTOR 18"/>
    <property type="match status" value="1"/>
</dbReference>
<dbReference type="PROSITE" id="PS50172">
    <property type="entry name" value="BRCT"/>
    <property type="match status" value="1"/>
</dbReference>
<dbReference type="InterPro" id="IPR036420">
    <property type="entry name" value="BRCT_dom_sf"/>
</dbReference>
<dbReference type="GO" id="GO:0003677">
    <property type="term" value="F:DNA binding"/>
    <property type="evidence" value="ECO:0007669"/>
    <property type="project" value="UniProtKB-KW"/>
</dbReference>
<dbReference type="GO" id="GO:0005634">
    <property type="term" value="C:nucleus"/>
    <property type="evidence" value="ECO:0007669"/>
    <property type="project" value="UniProtKB-SubCell"/>
</dbReference>
<dbReference type="InterPro" id="IPR003959">
    <property type="entry name" value="ATPase_AAA_core"/>
</dbReference>
<evidence type="ECO:0000256" key="8">
    <source>
        <dbReference type="ARBA" id="ARBA00023125"/>
    </source>
</evidence>
<dbReference type="Gene3D" id="3.40.50.300">
    <property type="entry name" value="P-loop containing nucleotide triphosphate hydrolases"/>
    <property type="match status" value="1"/>
</dbReference>
<dbReference type="InterPro" id="IPR008921">
    <property type="entry name" value="DNA_pol3_clamp-load_cplx_C"/>
</dbReference>
<dbReference type="Pfam" id="PF08519">
    <property type="entry name" value="RFC1"/>
    <property type="match status" value="1"/>
</dbReference>
<evidence type="ECO:0000313" key="14">
    <source>
        <dbReference type="Proteomes" id="UP001165120"/>
    </source>
</evidence>
<keyword evidence="14" id="KW-1185">Reference proteome</keyword>
<dbReference type="SMART" id="SM00292">
    <property type="entry name" value="BRCT"/>
    <property type="match status" value="1"/>
</dbReference>
<keyword evidence="5 10" id="KW-0235">DNA replication</keyword>
<evidence type="ECO:0000256" key="1">
    <source>
        <dbReference type="ARBA" id="ARBA00004123"/>
    </source>
</evidence>
<feature type="compositionally biased region" description="Low complexity" evidence="11">
    <location>
        <begin position="99"/>
        <end position="109"/>
    </location>
</feature>
<dbReference type="Gene3D" id="1.20.272.10">
    <property type="match status" value="1"/>
</dbReference>
<protein>
    <recommendedName>
        <fullName evidence="3 10">Replication factor C subunit 1</fullName>
    </recommendedName>
</protein>
<dbReference type="Proteomes" id="UP001165120">
    <property type="component" value="Unassembled WGS sequence"/>
</dbReference>
<dbReference type="InterPro" id="IPR047854">
    <property type="entry name" value="RFC_lid"/>
</dbReference>
<dbReference type="Pfam" id="PF00004">
    <property type="entry name" value="AAA"/>
    <property type="match status" value="1"/>
</dbReference>
<dbReference type="Gene3D" id="1.10.8.60">
    <property type="match status" value="1"/>
</dbReference>
<dbReference type="Pfam" id="PF00533">
    <property type="entry name" value="BRCT"/>
    <property type="match status" value="1"/>
</dbReference>
<sequence length="964" mass="107159">MVDIRDFFGSKPSGSSKSKASPARSKRKAVTVDDSSDSQKLKKARQDTVESTPEVKSKHFSKSSPVKPKDTKTEDIIDLDSDEELPKLTPRTRSKPSVKASPRSSPRKAAATKKRAVIDDFEDDNDDDDDFEMEDDDDIQIIDKTSPKRPTRASANKPTTPVKATSAKVKTPVKAKTPVKKEAKKAVEPVTSPAAANSFAYTAEDVLKTIEDAVLPESVDTKGLNYFQLKAKQGSVAAPTGVTDIPEGRPNCLNGLTIVFTGVLPNLDRSQCEQLASRYGAKVTKSITKKTTLVVIGEEAGPKKVQLIKQYNTKAIDEEGFIKLISSMPADGGDGEEAKKLLAKKKEEERIAFELAEREDEEEKLRQKKLLADRKKSAKVVVEKPSDKPDSEKLWTVKYAPTKIEQICGNKGNVQKLRTWLENWSANHRNGFTNYANGGDKRAVLISGPPGIGKTTSAHIVAKSLGFDILERNASDVRSKSLLNQQLKSVLNNTSVVGYFQAKEKGDKGTEGNGRKFVLIMDEVDGMSSGDHGGVGQLAQFCRTTDTPLILICNDKSLPKMRPFDKATLDLTWRRPTANEMKSRLMTIAHRESLKLDPNVIDQLVQVTSNDIRQIINILSTVSRTQTKLDYSQVGDIKDTWQKQVSLKPFEIIGRLLQGSIFSPLSTVTLNDKINLFFNDFDFTPLMVHENYRTTRPSRINENPSTRQDENLSHLELLSKAADSISLSDLVSVPIRNGEQQWSLLPFYGVMSSVLPCSYIAGSITGRINFSSWLGQNSKRLKYERLLQQLQYHSSLKTNTNNIELRISYMTFLIQRLIDPLLKKGTDGLDEVIELLDEYYFTKEDWDVIMEFGVGKYKMDGALKQIPAAVKSQFTRKYNSTTHHMAIYKTGDSVSKRGATSAPRPDLEDVVEDDTAVDKKDEDDEEEGDLKKDKLIKEVKPKKPAAKSKGAAKAKTSRAKKARA</sequence>
<dbReference type="PIRSF" id="PIRSF036578">
    <property type="entry name" value="RFC1"/>
    <property type="match status" value="1"/>
</dbReference>
<dbReference type="SMART" id="SM00382">
    <property type="entry name" value="AAA"/>
    <property type="match status" value="1"/>
</dbReference>
<evidence type="ECO:0000256" key="2">
    <source>
        <dbReference type="ARBA" id="ARBA00006116"/>
    </source>
</evidence>
<keyword evidence="7 10" id="KW-0067">ATP-binding</keyword>
<dbReference type="SUPFAM" id="SSF52113">
    <property type="entry name" value="BRCT domain"/>
    <property type="match status" value="1"/>
</dbReference>
<dbReference type="Pfam" id="PF25361">
    <property type="entry name" value="AAA_lid_RFC1"/>
    <property type="match status" value="1"/>
</dbReference>
<feature type="compositionally biased region" description="Acidic residues" evidence="11">
    <location>
        <begin position="119"/>
        <end position="140"/>
    </location>
</feature>
<dbReference type="InterPro" id="IPR001357">
    <property type="entry name" value="BRCT_dom"/>
</dbReference>
<dbReference type="InterPro" id="IPR003593">
    <property type="entry name" value="AAA+_ATPase"/>
</dbReference>
<feature type="compositionally biased region" description="Low complexity" evidence="11">
    <location>
        <begin position="9"/>
        <end position="23"/>
    </location>
</feature>
<feature type="compositionally biased region" description="Low complexity" evidence="11">
    <location>
        <begin position="162"/>
        <end position="176"/>
    </location>
</feature>
<evidence type="ECO:0000256" key="11">
    <source>
        <dbReference type="SAM" id="MobiDB-lite"/>
    </source>
</evidence>
<feature type="compositionally biased region" description="Basic residues" evidence="11">
    <location>
        <begin position="942"/>
        <end position="964"/>
    </location>
</feature>